<evidence type="ECO:0000256" key="1">
    <source>
        <dbReference type="ARBA" id="ARBA00004906"/>
    </source>
</evidence>
<keyword evidence="6" id="KW-1185">Reference proteome</keyword>
<dbReference type="Pfam" id="PF12014">
    <property type="entry name" value="Cyclin_D1_bind"/>
    <property type="match status" value="1"/>
</dbReference>
<name>A0A9K3K909_9STRA</name>
<evidence type="ECO:0000313" key="6">
    <source>
        <dbReference type="Proteomes" id="UP000693970"/>
    </source>
</evidence>
<feature type="compositionally biased region" description="Low complexity" evidence="3">
    <location>
        <begin position="109"/>
        <end position="126"/>
    </location>
</feature>
<comment type="pathway">
    <text evidence="1">Protein modification; protein ubiquitination.</text>
</comment>
<keyword evidence="2" id="KW-0833">Ubl conjugation pathway</keyword>
<reference evidence="4" key="1">
    <citation type="journal article" date="2021" name="Sci. Rep.">
        <title>Diploid genomic architecture of Nitzschia inconspicua, an elite biomass production diatom.</title>
        <authorList>
            <person name="Oliver A."/>
            <person name="Podell S."/>
            <person name="Pinowska A."/>
            <person name="Traller J.C."/>
            <person name="Smith S.R."/>
            <person name="McClure R."/>
            <person name="Beliaev A."/>
            <person name="Bohutskyi P."/>
            <person name="Hill E.A."/>
            <person name="Rabines A."/>
            <person name="Zheng H."/>
            <person name="Allen L.Z."/>
            <person name="Kuo A."/>
            <person name="Grigoriev I.V."/>
            <person name="Allen A.E."/>
            <person name="Hazlebeck D."/>
            <person name="Allen E.E."/>
        </authorList>
    </citation>
    <scope>NUCLEOTIDE SEQUENCE</scope>
    <source>
        <strain evidence="4">Hildebrandi</strain>
    </source>
</reference>
<evidence type="ECO:0000256" key="2">
    <source>
        <dbReference type="ARBA" id="ARBA00022786"/>
    </source>
</evidence>
<evidence type="ECO:0000313" key="5">
    <source>
        <dbReference type="EMBL" id="KAG7357412.1"/>
    </source>
</evidence>
<dbReference type="PANTHER" id="PTHR10706:SF130">
    <property type="entry name" value="F-BOX ONLY PROTEIN 31"/>
    <property type="match status" value="1"/>
</dbReference>
<dbReference type="OrthoDB" id="722566at2759"/>
<dbReference type="Proteomes" id="UP000693970">
    <property type="component" value="Unassembled WGS sequence"/>
</dbReference>
<dbReference type="EMBL" id="JAGRRH010000038">
    <property type="protein sequence ID" value="KAG7339230.1"/>
    <property type="molecule type" value="Genomic_DNA"/>
</dbReference>
<comment type="caution">
    <text evidence="4">The sequence shown here is derived from an EMBL/GenBank/DDBJ whole genome shotgun (WGS) entry which is preliminary data.</text>
</comment>
<evidence type="ECO:0000256" key="3">
    <source>
        <dbReference type="SAM" id="MobiDB-lite"/>
    </source>
</evidence>
<dbReference type="EMBL" id="JAGRRH010000015">
    <property type="protein sequence ID" value="KAG7357412.1"/>
    <property type="molecule type" value="Genomic_DNA"/>
</dbReference>
<gene>
    <name evidence="5" type="ORF">IV203_002100</name>
    <name evidence="4" type="ORF">IV203_002436</name>
</gene>
<organism evidence="4 6">
    <name type="scientific">Nitzschia inconspicua</name>
    <dbReference type="NCBI Taxonomy" id="303405"/>
    <lineage>
        <taxon>Eukaryota</taxon>
        <taxon>Sar</taxon>
        <taxon>Stramenopiles</taxon>
        <taxon>Ochrophyta</taxon>
        <taxon>Bacillariophyta</taxon>
        <taxon>Bacillariophyceae</taxon>
        <taxon>Bacillariophycidae</taxon>
        <taxon>Bacillariales</taxon>
        <taxon>Bacillariaceae</taxon>
        <taxon>Nitzschia</taxon>
    </lineage>
</organism>
<dbReference type="InterPro" id="IPR045048">
    <property type="entry name" value="FBXO31/39"/>
</dbReference>
<protein>
    <submittedName>
        <fullName evidence="4">Uncharacterized protein</fullName>
    </submittedName>
</protein>
<evidence type="ECO:0000313" key="4">
    <source>
        <dbReference type="EMBL" id="KAG7339230.1"/>
    </source>
</evidence>
<reference evidence="4" key="2">
    <citation type="submission" date="2021-04" db="EMBL/GenBank/DDBJ databases">
        <authorList>
            <person name="Podell S."/>
        </authorList>
    </citation>
    <scope>NUCLEOTIDE SEQUENCE</scope>
    <source>
        <strain evidence="4">Hildebrandi</strain>
    </source>
</reference>
<dbReference type="PANTHER" id="PTHR10706">
    <property type="entry name" value="F-BOX FAMILY PROTEIN"/>
    <property type="match status" value="1"/>
</dbReference>
<feature type="region of interest" description="Disordered" evidence="3">
    <location>
        <begin position="93"/>
        <end position="129"/>
    </location>
</feature>
<dbReference type="AlphaFoldDB" id="A0A9K3K909"/>
<accession>A0A9K3K909</accession>
<proteinExistence type="predicted"/>
<sequence length="452" mass="51477">MMFYHRTAASSFLLGCVCITTTTTTTTLLSQQHQYHDLLSFIGVTAFTASPLASNSHRSSKKTIRKVSSVLSMVTISSGDNFFDDFRRGGDDGDDSLGRYHNQNTQQQKKFNGPSNKNNNNNGSKFVTGDELHRLRHQVLALRLELQEARRNLLQFSSFEDSEDDTTTTTITNMYNEEEEEEGAMEYRQTRRYHQQRVRELEQAIMKTQQVDAEFVYTVSLERQDLAERRGDLVEASRCHQTAMEARAALPQFNLEGLWVGKYSDDGYEMINVTYQGDILLAEKVTGTKNVPKGQATFQVDLSPRGERGGSSSSASYQQQILSPIELGEAAAKQWGCRYLPRFAGKGQVAAEGYHDSQWIDGQLILVNEFFSFAWLPIGHQVFFGRPTPELILKLMKDEQKKHVGDCSARAFLEKCWEETEYMEDDLELNNDASMMDSSFDRSYYYEEGCFQ</sequence>